<dbReference type="RefSeq" id="WP_078759983.1">
    <property type="nucleotide sequence ID" value="NZ_FUWS01000001.1"/>
</dbReference>
<evidence type="ECO:0008006" key="4">
    <source>
        <dbReference type="Google" id="ProtNLM"/>
    </source>
</evidence>
<evidence type="ECO:0000313" key="3">
    <source>
        <dbReference type="Proteomes" id="UP000190637"/>
    </source>
</evidence>
<keyword evidence="1" id="KW-0812">Transmembrane</keyword>
<proteinExistence type="predicted"/>
<feature type="transmembrane region" description="Helical" evidence="1">
    <location>
        <begin position="206"/>
        <end position="223"/>
    </location>
</feature>
<feature type="transmembrane region" description="Helical" evidence="1">
    <location>
        <begin position="180"/>
        <end position="200"/>
    </location>
</feature>
<accession>A0A1T4KYC4</accession>
<sequence length="324" mass="33957">MTDRIRAPILAGVWGTLVGAALAAPPLALRDRLPDPVAIHWSGAGADGSAPLLTFTVLPVAVWLVGVAIAIGLALWGQTLTHRSGRVYWWGFLIGGGVFLVGLSLLTLDANLDRSSWSRADLKEWGVAVVMAASLATGVLAGWLGRGAPDVPTDTTRQPPELRLRPGRRSVWVGRGANPWLALLAAGSFCLVLATLWTGGVAGGEAGGLIGLAVILGLVGLFTSSVNVRVTEQGVAVAFGLFGWPVHRIPPERIARARAQQRTPGHVGGWGIRGRPGNMTVMLRAGECLVIDYRSGGRFTVSVDDAERGASLINALVAGDRSER</sequence>
<organism evidence="2 3">
    <name type="scientific">Marinactinospora thermotolerans DSM 45154</name>
    <dbReference type="NCBI Taxonomy" id="1122192"/>
    <lineage>
        <taxon>Bacteria</taxon>
        <taxon>Bacillati</taxon>
        <taxon>Actinomycetota</taxon>
        <taxon>Actinomycetes</taxon>
        <taxon>Streptosporangiales</taxon>
        <taxon>Nocardiopsidaceae</taxon>
        <taxon>Marinactinospora</taxon>
    </lineage>
</organism>
<name>A0A1T4KYC4_9ACTN</name>
<feature type="transmembrane region" description="Helical" evidence="1">
    <location>
        <begin position="87"/>
        <end position="105"/>
    </location>
</feature>
<evidence type="ECO:0000256" key="1">
    <source>
        <dbReference type="SAM" id="Phobius"/>
    </source>
</evidence>
<protein>
    <recommendedName>
        <fullName evidence="4">DUF1648 domain-containing protein</fullName>
    </recommendedName>
</protein>
<dbReference type="EMBL" id="FUWS01000001">
    <property type="protein sequence ID" value="SJZ47454.1"/>
    <property type="molecule type" value="Genomic_DNA"/>
</dbReference>
<dbReference type="Proteomes" id="UP000190637">
    <property type="component" value="Unassembled WGS sequence"/>
</dbReference>
<feature type="transmembrane region" description="Helical" evidence="1">
    <location>
        <begin position="125"/>
        <end position="144"/>
    </location>
</feature>
<keyword evidence="1" id="KW-0472">Membrane</keyword>
<keyword evidence="1" id="KW-1133">Transmembrane helix</keyword>
<keyword evidence="3" id="KW-1185">Reference proteome</keyword>
<dbReference type="STRING" id="1122192.SAMN02745673_00610"/>
<dbReference type="OrthoDB" id="4303577at2"/>
<evidence type="ECO:0000313" key="2">
    <source>
        <dbReference type="EMBL" id="SJZ47454.1"/>
    </source>
</evidence>
<reference evidence="2 3" key="1">
    <citation type="submission" date="2017-02" db="EMBL/GenBank/DDBJ databases">
        <authorList>
            <person name="Peterson S.W."/>
        </authorList>
    </citation>
    <scope>NUCLEOTIDE SEQUENCE [LARGE SCALE GENOMIC DNA]</scope>
    <source>
        <strain evidence="2 3">DSM 45154</strain>
    </source>
</reference>
<gene>
    <name evidence="2" type="ORF">SAMN02745673_00610</name>
</gene>
<dbReference type="AlphaFoldDB" id="A0A1T4KYC4"/>
<feature type="transmembrane region" description="Helical" evidence="1">
    <location>
        <begin position="52"/>
        <end position="75"/>
    </location>
</feature>